<evidence type="ECO:0000313" key="2">
    <source>
        <dbReference type="Proteomes" id="UP001497644"/>
    </source>
</evidence>
<gene>
    <name evidence="1" type="ORF">LPLAT_LOCUS9816</name>
</gene>
<dbReference type="EMBL" id="OZ034828">
    <property type="protein sequence ID" value="CAL1684129.1"/>
    <property type="molecule type" value="Genomic_DNA"/>
</dbReference>
<accession>A0AAV2NU95</accession>
<keyword evidence="2" id="KW-1185">Reference proteome</keyword>
<name>A0AAV2NU95_9HYME</name>
<dbReference type="AlphaFoldDB" id="A0AAV2NU95"/>
<sequence length="72" mass="7871">MLKHSILLSQQRRGNCSGPTTVDFTMPELEVTRTRSPCAIPESLRSKTLLETKVSGAVAATEVSVTFLLIPR</sequence>
<dbReference type="Proteomes" id="UP001497644">
    <property type="component" value="Chromosome 5"/>
</dbReference>
<evidence type="ECO:0000313" key="1">
    <source>
        <dbReference type="EMBL" id="CAL1684129.1"/>
    </source>
</evidence>
<proteinExistence type="predicted"/>
<organism evidence="1 2">
    <name type="scientific">Lasius platythorax</name>
    <dbReference type="NCBI Taxonomy" id="488582"/>
    <lineage>
        <taxon>Eukaryota</taxon>
        <taxon>Metazoa</taxon>
        <taxon>Ecdysozoa</taxon>
        <taxon>Arthropoda</taxon>
        <taxon>Hexapoda</taxon>
        <taxon>Insecta</taxon>
        <taxon>Pterygota</taxon>
        <taxon>Neoptera</taxon>
        <taxon>Endopterygota</taxon>
        <taxon>Hymenoptera</taxon>
        <taxon>Apocrita</taxon>
        <taxon>Aculeata</taxon>
        <taxon>Formicoidea</taxon>
        <taxon>Formicidae</taxon>
        <taxon>Formicinae</taxon>
        <taxon>Lasius</taxon>
        <taxon>Lasius</taxon>
    </lineage>
</organism>
<protein>
    <submittedName>
        <fullName evidence="1">Uncharacterized protein</fullName>
    </submittedName>
</protein>
<reference evidence="1" key="1">
    <citation type="submission" date="2024-04" db="EMBL/GenBank/DDBJ databases">
        <authorList>
            <consortium name="Molecular Ecology Group"/>
        </authorList>
    </citation>
    <scope>NUCLEOTIDE SEQUENCE</scope>
</reference>